<dbReference type="GO" id="GO:0005737">
    <property type="term" value="C:cytoplasm"/>
    <property type="evidence" value="ECO:0007669"/>
    <property type="project" value="UniProtKB-SubCell"/>
</dbReference>
<keyword evidence="15" id="KW-0699">rRNA-binding</keyword>
<dbReference type="EMBL" id="MFJD01000009">
    <property type="protein sequence ID" value="OGG01832.1"/>
    <property type="molecule type" value="Genomic_DNA"/>
</dbReference>
<comment type="catalytic activity">
    <reaction evidence="1 15">
        <text>Endonucleolytic cleavage to 5'-phosphomonoester.</text>
        <dbReference type="EC" id="3.1.26.3"/>
    </reaction>
</comment>
<dbReference type="CDD" id="cd10845">
    <property type="entry name" value="DSRM_RNAse_III_family"/>
    <property type="match status" value="1"/>
</dbReference>
<comment type="subunit">
    <text evidence="4 15">Homodimer.</text>
</comment>
<evidence type="ECO:0000256" key="1">
    <source>
        <dbReference type="ARBA" id="ARBA00000109"/>
    </source>
</evidence>
<dbReference type="SUPFAM" id="SSF54768">
    <property type="entry name" value="dsRNA-binding domain-like"/>
    <property type="match status" value="1"/>
</dbReference>
<evidence type="ECO:0000256" key="16">
    <source>
        <dbReference type="SAM" id="MobiDB-lite"/>
    </source>
</evidence>
<keyword evidence="9 15" id="KW-0540">Nuclease</keyword>
<dbReference type="InterPro" id="IPR011907">
    <property type="entry name" value="RNase_III"/>
</dbReference>
<feature type="active site" evidence="15">
    <location>
        <position position="48"/>
    </location>
</feature>
<dbReference type="GO" id="GO:0008033">
    <property type="term" value="P:tRNA processing"/>
    <property type="evidence" value="ECO:0007669"/>
    <property type="project" value="UniProtKB-KW"/>
</dbReference>
<keyword evidence="8 15" id="KW-0819">tRNA processing</keyword>
<proteinExistence type="inferred from homology"/>
<feature type="binding site" evidence="15">
    <location>
        <position position="44"/>
    </location>
    <ligand>
        <name>Mg(2+)</name>
        <dbReference type="ChEBI" id="CHEBI:18420"/>
    </ligand>
</feature>
<comment type="cofactor">
    <cofactor evidence="15">
        <name>Mg(2+)</name>
        <dbReference type="ChEBI" id="CHEBI:18420"/>
    </cofactor>
</comment>
<dbReference type="AlphaFoldDB" id="A0A1F5YPL3"/>
<dbReference type="SMART" id="SM00358">
    <property type="entry name" value="DSRM"/>
    <property type="match status" value="1"/>
</dbReference>
<dbReference type="FunFam" id="3.30.160.20:FF:000003">
    <property type="entry name" value="Ribonuclease 3"/>
    <property type="match status" value="1"/>
</dbReference>
<dbReference type="STRING" id="1798374.A2Z33_01100"/>
<evidence type="ECO:0000256" key="4">
    <source>
        <dbReference type="ARBA" id="ARBA00011738"/>
    </source>
</evidence>
<comment type="similarity">
    <text evidence="3">Belongs to the ribonuclease III family.</text>
</comment>
<keyword evidence="6 15" id="KW-0698">rRNA processing</keyword>
<dbReference type="PANTHER" id="PTHR11207:SF0">
    <property type="entry name" value="RIBONUCLEASE 3"/>
    <property type="match status" value="1"/>
</dbReference>
<evidence type="ECO:0000256" key="2">
    <source>
        <dbReference type="ARBA" id="ARBA00004496"/>
    </source>
</evidence>
<dbReference type="Gene3D" id="1.10.1520.10">
    <property type="entry name" value="Ribonuclease III domain"/>
    <property type="match status" value="1"/>
</dbReference>
<dbReference type="NCBIfam" id="TIGR02191">
    <property type="entry name" value="RNaseIII"/>
    <property type="match status" value="1"/>
</dbReference>
<dbReference type="PANTHER" id="PTHR11207">
    <property type="entry name" value="RIBONUCLEASE III"/>
    <property type="match status" value="1"/>
</dbReference>
<dbReference type="GO" id="GO:0042802">
    <property type="term" value="F:identical protein binding"/>
    <property type="evidence" value="ECO:0007669"/>
    <property type="project" value="UniProtKB-ARBA"/>
</dbReference>
<dbReference type="Pfam" id="PF14622">
    <property type="entry name" value="Ribonucleas_3_3"/>
    <property type="match status" value="1"/>
</dbReference>
<evidence type="ECO:0000256" key="11">
    <source>
        <dbReference type="ARBA" id="ARBA00022759"/>
    </source>
</evidence>
<comment type="function">
    <text evidence="15">Digests double-stranded RNA. Involved in the processing of primary rRNA transcript to yield the immediate precursors to the large and small rRNAs (23S and 16S). Processes some mRNAs, and tRNAs when they are encoded in the rRNA operon. Processes pre-crRNA and tracrRNA of type II CRISPR loci if present in the organism.</text>
</comment>
<evidence type="ECO:0000256" key="6">
    <source>
        <dbReference type="ARBA" id="ARBA00022552"/>
    </source>
</evidence>
<feature type="binding site" evidence="15">
    <location>
        <position position="120"/>
    </location>
    <ligand>
        <name>Mg(2+)</name>
        <dbReference type="ChEBI" id="CHEBI:18420"/>
    </ligand>
</feature>
<evidence type="ECO:0000256" key="5">
    <source>
        <dbReference type="ARBA" id="ARBA00022490"/>
    </source>
</evidence>
<reference evidence="19 20" key="1">
    <citation type="journal article" date="2016" name="Nat. Commun.">
        <title>Thousands of microbial genomes shed light on interconnected biogeochemical processes in an aquifer system.</title>
        <authorList>
            <person name="Anantharaman K."/>
            <person name="Brown C.T."/>
            <person name="Hug L.A."/>
            <person name="Sharon I."/>
            <person name="Castelle C.J."/>
            <person name="Probst A.J."/>
            <person name="Thomas B.C."/>
            <person name="Singh A."/>
            <person name="Wilkins M.J."/>
            <person name="Karaoz U."/>
            <person name="Brodie E.L."/>
            <person name="Williams K.H."/>
            <person name="Hubbard S.S."/>
            <person name="Banfield J.F."/>
        </authorList>
    </citation>
    <scope>NUCLEOTIDE SEQUENCE [LARGE SCALE GENOMIC DNA]</scope>
</reference>
<evidence type="ECO:0000256" key="8">
    <source>
        <dbReference type="ARBA" id="ARBA00022694"/>
    </source>
</evidence>
<keyword evidence="14 15" id="KW-0694">RNA-binding</keyword>
<evidence type="ECO:0000313" key="20">
    <source>
        <dbReference type="Proteomes" id="UP000178448"/>
    </source>
</evidence>
<keyword evidence="12 15" id="KW-0378">Hydrolase</keyword>
<keyword evidence="10 15" id="KW-0479">Metal-binding</keyword>
<keyword evidence="13 15" id="KW-0460">Magnesium</keyword>
<dbReference type="InterPro" id="IPR036389">
    <property type="entry name" value="RNase_III_sf"/>
</dbReference>
<feature type="region of interest" description="Disordered" evidence="16">
    <location>
        <begin position="201"/>
        <end position="228"/>
    </location>
</feature>
<dbReference type="GO" id="GO:0010468">
    <property type="term" value="P:regulation of gene expression"/>
    <property type="evidence" value="ECO:0007669"/>
    <property type="project" value="TreeGrafter"/>
</dbReference>
<feature type="domain" description="RNase III" evidence="18">
    <location>
        <begin position="3"/>
        <end position="131"/>
    </location>
</feature>
<dbReference type="Proteomes" id="UP000178448">
    <property type="component" value="Unassembled WGS sequence"/>
</dbReference>
<dbReference type="InterPro" id="IPR000999">
    <property type="entry name" value="RNase_III_dom"/>
</dbReference>
<evidence type="ECO:0000256" key="12">
    <source>
        <dbReference type="ARBA" id="ARBA00022801"/>
    </source>
</evidence>
<dbReference type="GO" id="GO:0006397">
    <property type="term" value="P:mRNA processing"/>
    <property type="evidence" value="ECO:0007669"/>
    <property type="project" value="UniProtKB-UniRule"/>
</dbReference>
<keyword evidence="7 15" id="KW-0507">mRNA processing</keyword>
<dbReference type="SUPFAM" id="SSF69065">
    <property type="entry name" value="RNase III domain-like"/>
    <property type="match status" value="1"/>
</dbReference>
<dbReference type="SMART" id="SM00535">
    <property type="entry name" value="RIBOc"/>
    <property type="match status" value="1"/>
</dbReference>
<dbReference type="GO" id="GO:0006364">
    <property type="term" value="P:rRNA processing"/>
    <property type="evidence" value="ECO:0007669"/>
    <property type="project" value="UniProtKB-UniRule"/>
</dbReference>
<protein>
    <recommendedName>
        <fullName evidence="15">Ribonuclease 3</fullName>
        <ecNumber evidence="15">3.1.26.3</ecNumber>
    </recommendedName>
    <alternativeName>
        <fullName evidence="15">Ribonuclease III</fullName>
        <shortName evidence="15">RNase III</shortName>
    </alternativeName>
</protein>
<dbReference type="InterPro" id="IPR014720">
    <property type="entry name" value="dsRBD_dom"/>
</dbReference>
<evidence type="ECO:0000256" key="13">
    <source>
        <dbReference type="ARBA" id="ARBA00022842"/>
    </source>
</evidence>
<evidence type="ECO:0000259" key="17">
    <source>
        <dbReference type="PROSITE" id="PS50137"/>
    </source>
</evidence>
<keyword evidence="5 15" id="KW-0963">Cytoplasm</keyword>
<dbReference type="FunFam" id="1.10.1520.10:FF:000001">
    <property type="entry name" value="Ribonuclease 3"/>
    <property type="match status" value="1"/>
</dbReference>
<evidence type="ECO:0000256" key="9">
    <source>
        <dbReference type="ARBA" id="ARBA00022722"/>
    </source>
</evidence>
<gene>
    <name evidence="15" type="primary">rnc</name>
    <name evidence="19" type="ORF">A2Z33_01100</name>
</gene>
<dbReference type="PROSITE" id="PS50142">
    <property type="entry name" value="RNASE_3_2"/>
    <property type="match status" value="1"/>
</dbReference>
<evidence type="ECO:0000256" key="14">
    <source>
        <dbReference type="ARBA" id="ARBA00022884"/>
    </source>
</evidence>
<keyword evidence="11 15" id="KW-0255">Endonuclease</keyword>
<dbReference type="EC" id="3.1.26.3" evidence="15"/>
<dbReference type="GO" id="GO:0003725">
    <property type="term" value="F:double-stranded RNA binding"/>
    <property type="evidence" value="ECO:0007669"/>
    <property type="project" value="TreeGrafter"/>
</dbReference>
<dbReference type="HAMAP" id="MF_00104">
    <property type="entry name" value="RNase_III"/>
    <property type="match status" value="1"/>
</dbReference>
<feature type="domain" description="DRBM" evidence="17">
    <location>
        <begin position="158"/>
        <end position="227"/>
    </location>
</feature>
<dbReference type="GO" id="GO:0004525">
    <property type="term" value="F:ribonuclease III activity"/>
    <property type="evidence" value="ECO:0007669"/>
    <property type="project" value="UniProtKB-UniRule"/>
</dbReference>
<organism evidence="19 20">
    <name type="scientific">Candidatus Gottesmanbacteria bacterium RBG_16_52_11</name>
    <dbReference type="NCBI Taxonomy" id="1798374"/>
    <lineage>
        <taxon>Bacteria</taxon>
        <taxon>Candidatus Gottesmaniibacteriota</taxon>
    </lineage>
</organism>
<dbReference type="CDD" id="cd00593">
    <property type="entry name" value="RIBOc"/>
    <property type="match status" value="1"/>
</dbReference>
<comment type="caution">
    <text evidence="19">The sequence shown here is derived from an EMBL/GenBank/DDBJ whole genome shotgun (WGS) entry which is preliminary data.</text>
</comment>
<feature type="binding site" evidence="15">
    <location>
        <position position="117"/>
    </location>
    <ligand>
        <name>Mg(2+)</name>
        <dbReference type="ChEBI" id="CHEBI:18420"/>
    </ligand>
</feature>
<dbReference type="GO" id="GO:0046872">
    <property type="term" value="F:metal ion binding"/>
    <property type="evidence" value="ECO:0007669"/>
    <property type="project" value="UniProtKB-KW"/>
</dbReference>
<comment type="subcellular location">
    <subcellularLocation>
        <location evidence="2 15">Cytoplasm</location>
    </subcellularLocation>
</comment>
<evidence type="ECO:0000256" key="15">
    <source>
        <dbReference type="HAMAP-Rule" id="MF_00104"/>
    </source>
</evidence>
<evidence type="ECO:0000256" key="10">
    <source>
        <dbReference type="ARBA" id="ARBA00022723"/>
    </source>
</evidence>
<evidence type="ECO:0000256" key="7">
    <source>
        <dbReference type="ARBA" id="ARBA00022664"/>
    </source>
</evidence>
<evidence type="ECO:0000259" key="18">
    <source>
        <dbReference type="PROSITE" id="PS50142"/>
    </source>
</evidence>
<dbReference type="PROSITE" id="PS00517">
    <property type="entry name" value="RNASE_3_1"/>
    <property type="match status" value="1"/>
</dbReference>
<evidence type="ECO:0000256" key="3">
    <source>
        <dbReference type="ARBA" id="ARBA00010183"/>
    </source>
</evidence>
<accession>A0A1F5YPL3</accession>
<feature type="active site" evidence="15">
    <location>
        <position position="120"/>
    </location>
</feature>
<dbReference type="Pfam" id="PF00035">
    <property type="entry name" value="dsrm"/>
    <property type="match status" value="1"/>
</dbReference>
<name>A0A1F5YPL3_9BACT</name>
<sequence length="228" mass="25484">MTLDDLENMTGIKFKSRDLLTQAFIHRSFLNEDRTSKQSNERLEFLGDAVLSFLTSHYLYTKFAEFPEGTLTNIRSGLVKTKTLSRIADTLGLGNLLFLSRGEEESGGRKNPSLLADAFEAYLGAMFLDRGIEICRDFLTGYLFPVAQEIVDKKAYIDFKSHLQEIIQEISKNSPVYRVIRSEGPDHNKIFWVEVLSGEKALGSGSGKSKQEAEQSAASDALEKIGQS</sequence>
<dbReference type="GO" id="GO:0019843">
    <property type="term" value="F:rRNA binding"/>
    <property type="evidence" value="ECO:0007669"/>
    <property type="project" value="UniProtKB-KW"/>
</dbReference>
<dbReference type="PROSITE" id="PS50137">
    <property type="entry name" value="DS_RBD"/>
    <property type="match status" value="1"/>
</dbReference>
<dbReference type="Gene3D" id="3.30.160.20">
    <property type="match status" value="1"/>
</dbReference>
<evidence type="ECO:0000313" key="19">
    <source>
        <dbReference type="EMBL" id="OGG01832.1"/>
    </source>
</evidence>